<dbReference type="PANTHER" id="PTHR43304:SF1">
    <property type="entry name" value="PAC DOMAIN-CONTAINING PROTEIN"/>
    <property type="match status" value="1"/>
</dbReference>
<keyword evidence="10" id="KW-1185">Reference proteome</keyword>
<dbReference type="InterPro" id="IPR013655">
    <property type="entry name" value="PAS_fold_3"/>
</dbReference>
<organism evidence="9 10">
    <name type="scientific">Sphingomonas guangdongensis</name>
    <dbReference type="NCBI Taxonomy" id="1141890"/>
    <lineage>
        <taxon>Bacteria</taxon>
        <taxon>Pseudomonadati</taxon>
        <taxon>Pseudomonadota</taxon>
        <taxon>Alphaproteobacteria</taxon>
        <taxon>Sphingomonadales</taxon>
        <taxon>Sphingomonadaceae</taxon>
        <taxon>Sphingomonas</taxon>
    </lineage>
</organism>
<dbReference type="SMART" id="SM00530">
    <property type="entry name" value="HTH_XRE"/>
    <property type="match status" value="1"/>
</dbReference>
<evidence type="ECO:0000256" key="3">
    <source>
        <dbReference type="ARBA" id="ARBA00022553"/>
    </source>
</evidence>
<dbReference type="GO" id="GO:0004673">
    <property type="term" value="F:protein histidine kinase activity"/>
    <property type="evidence" value="ECO:0007669"/>
    <property type="project" value="UniProtKB-EC"/>
</dbReference>
<protein>
    <recommendedName>
        <fullName evidence="2">histidine kinase</fullName>
        <ecNumber evidence="2">2.7.13.3</ecNumber>
    </recommendedName>
</protein>
<feature type="domain" description="PAS" evidence="6">
    <location>
        <begin position="38"/>
        <end position="76"/>
    </location>
</feature>
<dbReference type="Gene3D" id="3.30.450.20">
    <property type="entry name" value="PAS domain"/>
    <property type="match status" value="1"/>
</dbReference>
<gene>
    <name evidence="9" type="ORF">SAMN06297144_0363</name>
</gene>
<dbReference type="PROSITE" id="PS50943">
    <property type="entry name" value="HTH_CROC1"/>
    <property type="match status" value="1"/>
</dbReference>
<dbReference type="InterPro" id="IPR000014">
    <property type="entry name" value="PAS"/>
</dbReference>
<dbReference type="InterPro" id="IPR052162">
    <property type="entry name" value="Sensor_kinase/Photoreceptor"/>
</dbReference>
<evidence type="ECO:0000256" key="1">
    <source>
        <dbReference type="ARBA" id="ARBA00000085"/>
    </source>
</evidence>
<dbReference type="PROSITE" id="PS50112">
    <property type="entry name" value="PAS"/>
    <property type="match status" value="1"/>
</dbReference>
<dbReference type="EMBL" id="OBMI01000001">
    <property type="protein sequence ID" value="SOB79079.1"/>
    <property type="molecule type" value="Genomic_DNA"/>
</dbReference>
<feature type="domain" description="PAC" evidence="7">
    <location>
        <begin position="79"/>
        <end position="131"/>
    </location>
</feature>
<evidence type="ECO:0000256" key="4">
    <source>
        <dbReference type="ARBA" id="ARBA00022679"/>
    </source>
</evidence>
<name>A0A285QCA9_9SPHN</name>
<dbReference type="AlphaFoldDB" id="A0A285QCA9"/>
<dbReference type="Pfam" id="PF01381">
    <property type="entry name" value="HTH_3"/>
    <property type="match status" value="1"/>
</dbReference>
<evidence type="ECO:0000256" key="5">
    <source>
        <dbReference type="ARBA" id="ARBA00022777"/>
    </source>
</evidence>
<reference evidence="9 10" key="1">
    <citation type="submission" date="2017-07" db="EMBL/GenBank/DDBJ databases">
        <authorList>
            <person name="Sun Z.S."/>
            <person name="Albrecht U."/>
            <person name="Echele G."/>
            <person name="Lee C.C."/>
        </authorList>
    </citation>
    <scope>NUCLEOTIDE SEQUENCE [LARGE SCALE GENOMIC DNA]</scope>
    <source>
        <strain evidence="9 10">CGMCC 1.12672</strain>
    </source>
</reference>
<evidence type="ECO:0000259" key="6">
    <source>
        <dbReference type="PROSITE" id="PS50112"/>
    </source>
</evidence>
<dbReference type="SUPFAM" id="SSF47413">
    <property type="entry name" value="lambda repressor-like DNA-binding domains"/>
    <property type="match status" value="1"/>
</dbReference>
<dbReference type="CDD" id="cd00093">
    <property type="entry name" value="HTH_XRE"/>
    <property type="match status" value="1"/>
</dbReference>
<keyword evidence="5" id="KW-0418">Kinase</keyword>
<dbReference type="InterPro" id="IPR001387">
    <property type="entry name" value="Cro/C1-type_HTH"/>
</dbReference>
<accession>A0A285QCA9</accession>
<dbReference type="SUPFAM" id="SSF55785">
    <property type="entry name" value="PYP-like sensor domain (PAS domain)"/>
    <property type="match status" value="1"/>
</dbReference>
<evidence type="ECO:0000259" key="7">
    <source>
        <dbReference type="PROSITE" id="PS50113"/>
    </source>
</evidence>
<evidence type="ECO:0000313" key="9">
    <source>
        <dbReference type="EMBL" id="SOB79079.1"/>
    </source>
</evidence>
<evidence type="ECO:0000256" key="2">
    <source>
        <dbReference type="ARBA" id="ARBA00012438"/>
    </source>
</evidence>
<dbReference type="FunFam" id="3.30.450.20:FF:000099">
    <property type="entry name" value="Sensory box sensor histidine kinase"/>
    <property type="match status" value="1"/>
</dbReference>
<dbReference type="InterPro" id="IPR035965">
    <property type="entry name" value="PAS-like_dom_sf"/>
</dbReference>
<comment type="catalytic activity">
    <reaction evidence="1">
        <text>ATP + protein L-histidine = ADP + protein N-phospho-L-histidine.</text>
        <dbReference type="EC" id="2.7.13.3"/>
    </reaction>
</comment>
<dbReference type="Gene3D" id="1.10.260.40">
    <property type="entry name" value="lambda repressor-like DNA-binding domains"/>
    <property type="match status" value="1"/>
</dbReference>
<dbReference type="EC" id="2.7.13.3" evidence="2"/>
<dbReference type="SMART" id="SM00086">
    <property type="entry name" value="PAC"/>
    <property type="match status" value="1"/>
</dbReference>
<dbReference type="PROSITE" id="PS50113">
    <property type="entry name" value="PAC"/>
    <property type="match status" value="1"/>
</dbReference>
<keyword evidence="4" id="KW-0808">Transferase</keyword>
<proteinExistence type="predicted"/>
<dbReference type="InterPro" id="IPR001610">
    <property type="entry name" value="PAC"/>
</dbReference>
<dbReference type="Pfam" id="PF08447">
    <property type="entry name" value="PAS_3"/>
    <property type="match status" value="1"/>
</dbReference>
<feature type="domain" description="HTH cro/C1-type" evidence="8">
    <location>
        <begin position="147"/>
        <end position="177"/>
    </location>
</feature>
<dbReference type="Proteomes" id="UP000219494">
    <property type="component" value="Unassembled WGS sequence"/>
</dbReference>
<dbReference type="GO" id="GO:0003677">
    <property type="term" value="F:DNA binding"/>
    <property type="evidence" value="ECO:0007669"/>
    <property type="project" value="InterPro"/>
</dbReference>
<keyword evidence="3" id="KW-0597">Phosphoprotein</keyword>
<dbReference type="NCBIfam" id="TIGR00229">
    <property type="entry name" value="sensory_box"/>
    <property type="match status" value="1"/>
</dbReference>
<evidence type="ECO:0000259" key="8">
    <source>
        <dbReference type="PROSITE" id="PS50943"/>
    </source>
</evidence>
<dbReference type="CDD" id="cd00130">
    <property type="entry name" value="PAS"/>
    <property type="match status" value="1"/>
</dbReference>
<dbReference type="InterPro" id="IPR010982">
    <property type="entry name" value="Lambda_DNA-bd_dom_sf"/>
</dbReference>
<dbReference type="InterPro" id="IPR000700">
    <property type="entry name" value="PAS-assoc_C"/>
</dbReference>
<evidence type="ECO:0000313" key="10">
    <source>
        <dbReference type="Proteomes" id="UP000219494"/>
    </source>
</evidence>
<sequence>MPWDSLDADALRRFVRETVAVSWIVDGNGHAVNLPEWERLTGQTAEEVRGSGWTSAVHPEDRARVEAAWNTAVDHHATYNTDYRLRCADGVYRWFNARGIPLLDRDGHALQWIGVVVAIGDQARLRRSVKRRVEADDAPTAILPQALRAIRAMLGLSAEQLADATGLSRSTVRRLESHGDSTARDSSIAPVLAYVQGHDLDLIIDDGVVVGVTARRSDPAGRA</sequence>
<dbReference type="PANTHER" id="PTHR43304">
    <property type="entry name" value="PHYTOCHROME-LIKE PROTEIN CPH1"/>
    <property type="match status" value="1"/>
</dbReference>